<organism evidence="2 3">
    <name type="scientific">Cudoniella acicularis</name>
    <dbReference type="NCBI Taxonomy" id="354080"/>
    <lineage>
        <taxon>Eukaryota</taxon>
        <taxon>Fungi</taxon>
        <taxon>Dikarya</taxon>
        <taxon>Ascomycota</taxon>
        <taxon>Pezizomycotina</taxon>
        <taxon>Leotiomycetes</taxon>
        <taxon>Helotiales</taxon>
        <taxon>Tricladiaceae</taxon>
        <taxon>Cudoniella</taxon>
    </lineage>
</organism>
<dbReference type="AlphaFoldDB" id="A0A8H4RY43"/>
<evidence type="ECO:0000256" key="1">
    <source>
        <dbReference type="SAM" id="SignalP"/>
    </source>
</evidence>
<comment type="caution">
    <text evidence="2">The sequence shown here is derived from an EMBL/GenBank/DDBJ whole genome shotgun (WGS) entry which is preliminary data.</text>
</comment>
<feature type="signal peptide" evidence="1">
    <location>
        <begin position="1"/>
        <end position="19"/>
    </location>
</feature>
<dbReference type="Proteomes" id="UP000566819">
    <property type="component" value="Unassembled WGS sequence"/>
</dbReference>
<gene>
    <name evidence="2" type="ORF">G7Y89_g1470</name>
</gene>
<proteinExistence type="predicted"/>
<evidence type="ECO:0000313" key="3">
    <source>
        <dbReference type="Proteomes" id="UP000566819"/>
    </source>
</evidence>
<name>A0A8H4RY43_9HELO</name>
<dbReference type="EMBL" id="JAAMPI010000057">
    <property type="protein sequence ID" value="KAF4636607.1"/>
    <property type="molecule type" value="Genomic_DNA"/>
</dbReference>
<feature type="chain" id="PRO_5034152429" evidence="1">
    <location>
        <begin position="20"/>
        <end position="331"/>
    </location>
</feature>
<sequence>MGVIQRALLLAIGLDVVAAVVPNITTTSTGVDVECKSCPYDLCTNVKAYSRFDTNITVSCWTHGQNVAGQDGDRIWLGTPDKCYVAQYNLDYNGTAQSDLAYCGEESSARFFTTQPSKTRYDTECNINPDYRSDTSKYYPNDVDLTLTCWTKDETNFYSEVIGNLYWYKTNDNCYSSETGFWGVPDRDALDNCGAIADLELNTTSGDGLKRPKTTKPKPKKPVTLRVGKEKRYLRQDSIESDHAFCRELPTVNSSIVLTYPANHTITAQCTIETTDVTEYPASGTWDLTTDFCYVAEDDLWDAPSSYFKFPACEQFGQISKNFWGDSDRRQ</sequence>
<accession>A0A8H4RY43</accession>
<evidence type="ECO:0000313" key="2">
    <source>
        <dbReference type="EMBL" id="KAF4636607.1"/>
    </source>
</evidence>
<protein>
    <submittedName>
        <fullName evidence="2">Uncharacterized protein</fullName>
    </submittedName>
</protein>
<keyword evidence="1" id="KW-0732">Signal</keyword>
<dbReference type="OrthoDB" id="5358886at2759"/>
<keyword evidence="3" id="KW-1185">Reference proteome</keyword>
<reference evidence="2 3" key="1">
    <citation type="submission" date="2020-03" db="EMBL/GenBank/DDBJ databases">
        <title>Draft Genome Sequence of Cudoniella acicularis.</title>
        <authorList>
            <person name="Buettner E."/>
            <person name="Kellner H."/>
        </authorList>
    </citation>
    <scope>NUCLEOTIDE SEQUENCE [LARGE SCALE GENOMIC DNA]</scope>
    <source>
        <strain evidence="2 3">DSM 108380</strain>
    </source>
</reference>